<reference evidence="2" key="1">
    <citation type="submission" date="2019-08" db="EMBL/GenBank/DDBJ databases">
        <authorList>
            <person name="Kucharzyk K."/>
            <person name="Murdoch R.W."/>
            <person name="Higgins S."/>
            <person name="Loffler F."/>
        </authorList>
    </citation>
    <scope>NUCLEOTIDE SEQUENCE</scope>
</reference>
<feature type="domain" description="Mor transcription activator" evidence="1">
    <location>
        <begin position="11"/>
        <end position="83"/>
    </location>
</feature>
<name>A0A645AVP7_9ZZZZ</name>
<dbReference type="Gene3D" id="1.10.10.60">
    <property type="entry name" value="Homeodomain-like"/>
    <property type="match status" value="1"/>
</dbReference>
<evidence type="ECO:0000313" key="2">
    <source>
        <dbReference type="EMBL" id="MPM57217.1"/>
    </source>
</evidence>
<evidence type="ECO:0000259" key="1">
    <source>
        <dbReference type="Pfam" id="PF08765"/>
    </source>
</evidence>
<organism evidence="2">
    <name type="scientific">bioreactor metagenome</name>
    <dbReference type="NCBI Taxonomy" id="1076179"/>
    <lineage>
        <taxon>unclassified sequences</taxon>
        <taxon>metagenomes</taxon>
        <taxon>ecological metagenomes</taxon>
    </lineage>
</organism>
<dbReference type="AlphaFoldDB" id="A0A645AVP7"/>
<dbReference type="SUPFAM" id="SSF46689">
    <property type="entry name" value="Homeodomain-like"/>
    <property type="match status" value="1"/>
</dbReference>
<sequence>MRIDIESFNHLNGIYEEIAASFNLETALKFYTMFKGQQITFPMHLFSKEYIVGKIKMEYNGYNLKQLSKKYGYSERWVREIIRGK</sequence>
<dbReference type="EMBL" id="VSSQ01016151">
    <property type="protein sequence ID" value="MPM57217.1"/>
    <property type="molecule type" value="Genomic_DNA"/>
</dbReference>
<protein>
    <recommendedName>
        <fullName evidence="1">Mor transcription activator domain-containing protein</fullName>
    </recommendedName>
</protein>
<gene>
    <name evidence="2" type="ORF">SDC9_104039</name>
</gene>
<dbReference type="Pfam" id="PF08765">
    <property type="entry name" value="Mor"/>
    <property type="match status" value="1"/>
</dbReference>
<proteinExistence type="predicted"/>
<dbReference type="InterPro" id="IPR009057">
    <property type="entry name" value="Homeodomain-like_sf"/>
</dbReference>
<accession>A0A645AVP7</accession>
<comment type="caution">
    <text evidence="2">The sequence shown here is derived from an EMBL/GenBank/DDBJ whole genome shotgun (WGS) entry which is preliminary data.</text>
</comment>
<dbReference type="InterPro" id="IPR014875">
    <property type="entry name" value="Mor_transcription_activator"/>
</dbReference>